<protein>
    <submittedName>
        <fullName evidence="2">Uncharacterized protein</fullName>
    </submittedName>
</protein>
<dbReference type="AlphaFoldDB" id="A0ABD3MF48"/>
<reference evidence="2 3" key="1">
    <citation type="submission" date="2024-10" db="EMBL/GenBank/DDBJ databases">
        <title>Updated reference genomes for cyclostephanoid diatoms.</title>
        <authorList>
            <person name="Roberts W.R."/>
            <person name="Alverson A.J."/>
        </authorList>
    </citation>
    <scope>NUCLEOTIDE SEQUENCE [LARGE SCALE GENOMIC DNA]</scope>
    <source>
        <strain evidence="2 3">AJA232-27</strain>
    </source>
</reference>
<evidence type="ECO:0000313" key="3">
    <source>
        <dbReference type="Proteomes" id="UP001530293"/>
    </source>
</evidence>
<evidence type="ECO:0000313" key="2">
    <source>
        <dbReference type="EMBL" id="KAL3762706.1"/>
    </source>
</evidence>
<name>A0ABD3MF48_9STRA</name>
<feature type="compositionally biased region" description="Basic residues" evidence="1">
    <location>
        <begin position="208"/>
        <end position="217"/>
    </location>
</feature>
<feature type="region of interest" description="Disordered" evidence="1">
    <location>
        <begin position="205"/>
        <end position="225"/>
    </location>
</feature>
<gene>
    <name evidence="2" type="ORF">ACHAWU_001651</name>
</gene>
<dbReference type="EMBL" id="JALLBG020000131">
    <property type="protein sequence ID" value="KAL3762706.1"/>
    <property type="molecule type" value="Genomic_DNA"/>
</dbReference>
<dbReference type="Proteomes" id="UP001530293">
    <property type="component" value="Unassembled WGS sequence"/>
</dbReference>
<organism evidence="2 3">
    <name type="scientific">Discostella pseudostelligera</name>
    <dbReference type="NCBI Taxonomy" id="259834"/>
    <lineage>
        <taxon>Eukaryota</taxon>
        <taxon>Sar</taxon>
        <taxon>Stramenopiles</taxon>
        <taxon>Ochrophyta</taxon>
        <taxon>Bacillariophyta</taxon>
        <taxon>Coscinodiscophyceae</taxon>
        <taxon>Thalassiosirophycidae</taxon>
        <taxon>Stephanodiscales</taxon>
        <taxon>Stephanodiscaceae</taxon>
        <taxon>Discostella</taxon>
    </lineage>
</organism>
<keyword evidence="3" id="KW-1185">Reference proteome</keyword>
<feature type="compositionally biased region" description="Basic residues" evidence="1">
    <location>
        <begin position="89"/>
        <end position="101"/>
    </location>
</feature>
<evidence type="ECO:0000256" key="1">
    <source>
        <dbReference type="SAM" id="MobiDB-lite"/>
    </source>
</evidence>
<proteinExistence type="predicted"/>
<sequence length="225" mass="25108">MTEPGVEEVAMSLCALGRTVSSDDDTTKSSDGDNGLRDVVAAAAHLQLRSGSASAAPPLPMHGYAIESMAPISQSINESSSSSSSIDKKGKKNAAAKKSRAAAKCDVMKPRTKRSHQQYRDFSVSLDEMERLMRVYGSLKCLRNRTPITSGRSTKVESVKRKFYRWFPDLEERFVRTEEGWYRPKAGHEEEIQYREAMRKGDQDCLVKKRNIRRSSSKRSATPAV</sequence>
<feature type="compositionally biased region" description="Low complexity" evidence="1">
    <location>
        <begin position="75"/>
        <end position="85"/>
    </location>
</feature>
<comment type="caution">
    <text evidence="2">The sequence shown here is derived from an EMBL/GenBank/DDBJ whole genome shotgun (WGS) entry which is preliminary data.</text>
</comment>
<feature type="region of interest" description="Disordered" evidence="1">
    <location>
        <begin position="75"/>
        <end position="116"/>
    </location>
</feature>
<accession>A0ABD3MF48</accession>